<accession>A0A845QHS4</accession>
<keyword evidence="3" id="KW-1185">Reference proteome</keyword>
<comment type="caution">
    <text evidence="2">The sequence shown here is derived from an EMBL/GenBank/DDBJ whole genome shotgun (WGS) entry which is preliminary data.</text>
</comment>
<sequence length="196" mass="22952">MKKTWYTWLWIWSIVYFSLGFFNILFAWLGMIDFLLPLGFAIFGGTKGFCNRYCGRGQLYQKLGAGCHCSRNRPTPNWMYSKWFRYGFLTFFMTMFGNMLFQTYLVAAGAGSLKETIKLFWTFRVPWGWTYTQGTVSDWIAQYSFGLYSLMLTSLLLGLIVMVLYKPRTWCTFCPMGTMTQGICQLKNRNKEEKAT</sequence>
<reference evidence="2 3" key="1">
    <citation type="submission" date="2018-08" db="EMBL/GenBank/DDBJ databases">
        <title>Murine metabolic-syndrome-specific gut microbial biobank.</title>
        <authorList>
            <person name="Liu C."/>
        </authorList>
    </citation>
    <scope>NUCLEOTIDE SEQUENCE [LARGE SCALE GENOMIC DNA]</scope>
    <source>
        <strain evidence="2 3">28</strain>
    </source>
</reference>
<feature type="transmembrane region" description="Helical" evidence="1">
    <location>
        <begin position="83"/>
        <end position="105"/>
    </location>
</feature>
<keyword evidence="1" id="KW-1133">Transmembrane helix</keyword>
<feature type="transmembrane region" description="Helical" evidence="1">
    <location>
        <begin position="7"/>
        <end position="28"/>
    </location>
</feature>
<dbReference type="RefSeq" id="WP_160201331.1">
    <property type="nucleotide sequence ID" value="NZ_QXWK01000009.1"/>
</dbReference>
<proteinExistence type="predicted"/>
<protein>
    <submittedName>
        <fullName evidence="2">4Fe-4S binding protein</fullName>
    </submittedName>
</protein>
<gene>
    <name evidence="2" type="ORF">D0435_05200</name>
</gene>
<dbReference type="EMBL" id="QXWK01000009">
    <property type="protein sequence ID" value="NBH61046.1"/>
    <property type="molecule type" value="Genomic_DNA"/>
</dbReference>
<keyword evidence="1" id="KW-0812">Transmembrane</keyword>
<feature type="transmembrane region" description="Helical" evidence="1">
    <location>
        <begin position="145"/>
        <end position="165"/>
    </location>
</feature>
<name>A0A845QHS4_9FIRM</name>
<evidence type="ECO:0000313" key="3">
    <source>
        <dbReference type="Proteomes" id="UP000446866"/>
    </source>
</evidence>
<evidence type="ECO:0000313" key="2">
    <source>
        <dbReference type="EMBL" id="NBH61046.1"/>
    </source>
</evidence>
<keyword evidence="1" id="KW-0472">Membrane</keyword>
<feature type="transmembrane region" description="Helical" evidence="1">
    <location>
        <begin position="34"/>
        <end position="54"/>
    </location>
</feature>
<organism evidence="2 3">
    <name type="scientific">Anaerotruncus colihominis</name>
    <dbReference type="NCBI Taxonomy" id="169435"/>
    <lineage>
        <taxon>Bacteria</taxon>
        <taxon>Bacillati</taxon>
        <taxon>Bacillota</taxon>
        <taxon>Clostridia</taxon>
        <taxon>Eubacteriales</taxon>
        <taxon>Oscillospiraceae</taxon>
        <taxon>Anaerotruncus</taxon>
    </lineage>
</organism>
<dbReference type="Proteomes" id="UP000446866">
    <property type="component" value="Unassembled WGS sequence"/>
</dbReference>
<dbReference type="AlphaFoldDB" id="A0A845QHS4"/>
<evidence type="ECO:0000256" key="1">
    <source>
        <dbReference type="SAM" id="Phobius"/>
    </source>
</evidence>